<dbReference type="EMBL" id="OIVN01003924">
    <property type="protein sequence ID" value="SPD14417.1"/>
    <property type="molecule type" value="Genomic_DNA"/>
</dbReference>
<proteinExistence type="predicted"/>
<organism evidence="1">
    <name type="scientific">Fagus sylvatica</name>
    <name type="common">Beechnut</name>
    <dbReference type="NCBI Taxonomy" id="28930"/>
    <lineage>
        <taxon>Eukaryota</taxon>
        <taxon>Viridiplantae</taxon>
        <taxon>Streptophyta</taxon>
        <taxon>Embryophyta</taxon>
        <taxon>Tracheophyta</taxon>
        <taxon>Spermatophyta</taxon>
        <taxon>Magnoliopsida</taxon>
        <taxon>eudicotyledons</taxon>
        <taxon>Gunneridae</taxon>
        <taxon>Pentapetalae</taxon>
        <taxon>rosids</taxon>
        <taxon>fabids</taxon>
        <taxon>Fagales</taxon>
        <taxon>Fagaceae</taxon>
        <taxon>Fagus</taxon>
    </lineage>
</organism>
<gene>
    <name evidence="1" type="ORF">FSB_LOCUS42299</name>
</gene>
<accession>A0A2N9HJQ0</accession>
<reference evidence="1" key="1">
    <citation type="submission" date="2018-02" db="EMBL/GenBank/DDBJ databases">
        <authorList>
            <person name="Cohen D.B."/>
            <person name="Kent A.D."/>
        </authorList>
    </citation>
    <scope>NUCLEOTIDE SEQUENCE</scope>
</reference>
<dbReference type="AlphaFoldDB" id="A0A2N9HJQ0"/>
<evidence type="ECO:0000313" key="1">
    <source>
        <dbReference type="EMBL" id="SPD14417.1"/>
    </source>
</evidence>
<protein>
    <submittedName>
        <fullName evidence="1">Uncharacterized protein</fullName>
    </submittedName>
</protein>
<sequence>MNQQPRVSKATNNRVSKAMNQQPRVLKAMNQQLRDENVKVWSNRGHGGHGSDGFRGGSVVVVILLDVMTESVITVVPPPTSTPSGYATPNSDSHDALSTQLSELVQQLHTTLTSSSIATLVDSSNVCMCAPFNPHPSQLTKVLQCSIAFDLISCIFQDLKTKKMISLGHEKDGLCYLDLDGSFSFTFSSLSATLSPLQWNFCLGHPSLAIPKGRGKRRSGPLLKASVSLRGLECTINYDAHKEGMGCRGGQTIGLRSIQNEDANDFVECQRVEYCMEASYCEEYAQRLEGRYYLPPESENSGDGSVRGKESLEESIWRLGYARCGWHC</sequence>
<name>A0A2N9HJQ0_FAGSY</name>